<dbReference type="Pfam" id="PF08338">
    <property type="entry name" value="DUF1731"/>
    <property type="match status" value="1"/>
</dbReference>
<dbReference type="PANTHER" id="PTHR11092">
    <property type="entry name" value="SUGAR NUCLEOTIDE EPIMERASE RELATED"/>
    <property type="match status" value="1"/>
</dbReference>
<evidence type="ECO:0000313" key="4">
    <source>
        <dbReference type="EMBL" id="MBD2753152.1"/>
    </source>
</evidence>
<protein>
    <submittedName>
        <fullName evidence="4">TIGR01777 family protein</fullName>
    </submittedName>
</protein>
<dbReference type="InterPro" id="IPR013549">
    <property type="entry name" value="DUF1731"/>
</dbReference>
<accession>A0A927B0S7</accession>
<dbReference type="InterPro" id="IPR001509">
    <property type="entry name" value="Epimerase_deHydtase"/>
</dbReference>
<dbReference type="PANTHER" id="PTHR11092:SF0">
    <property type="entry name" value="EPIMERASE FAMILY PROTEIN SDR39U1"/>
    <property type="match status" value="1"/>
</dbReference>
<name>A0A927B0S7_9BACT</name>
<comment type="similarity">
    <text evidence="1">Belongs to the NAD(P)-dependent epimerase/dehydratase family. SDR39U1 subfamily.</text>
</comment>
<feature type="domain" description="NAD-dependent epimerase/dehydratase" evidence="2">
    <location>
        <begin position="5"/>
        <end position="225"/>
    </location>
</feature>
<dbReference type="CDD" id="cd05242">
    <property type="entry name" value="SDR_a8"/>
    <property type="match status" value="1"/>
</dbReference>
<evidence type="ECO:0000256" key="1">
    <source>
        <dbReference type="ARBA" id="ARBA00009353"/>
    </source>
</evidence>
<proteinExistence type="inferred from homology"/>
<dbReference type="AlphaFoldDB" id="A0A927B0S7"/>
<dbReference type="SUPFAM" id="SSF51735">
    <property type="entry name" value="NAD(P)-binding Rossmann-fold domains"/>
    <property type="match status" value="1"/>
</dbReference>
<dbReference type="InterPro" id="IPR036291">
    <property type="entry name" value="NAD(P)-bd_dom_sf"/>
</dbReference>
<gene>
    <name evidence="4" type="ORF">IC230_09660</name>
</gene>
<dbReference type="RefSeq" id="WP_191038786.1">
    <property type="nucleotide sequence ID" value="NZ_JACXAA010000003.1"/>
</dbReference>
<organism evidence="4 5">
    <name type="scientific">Spirosoma validum</name>
    <dbReference type="NCBI Taxonomy" id="2771355"/>
    <lineage>
        <taxon>Bacteria</taxon>
        <taxon>Pseudomonadati</taxon>
        <taxon>Bacteroidota</taxon>
        <taxon>Cytophagia</taxon>
        <taxon>Cytophagales</taxon>
        <taxon>Cytophagaceae</taxon>
        <taxon>Spirosoma</taxon>
    </lineage>
</organism>
<reference evidence="4" key="1">
    <citation type="submission" date="2020-09" db="EMBL/GenBank/DDBJ databases">
        <authorList>
            <person name="Kim M.K."/>
        </authorList>
    </citation>
    <scope>NUCLEOTIDE SEQUENCE</scope>
    <source>
        <strain evidence="4">BT704</strain>
    </source>
</reference>
<feature type="domain" description="DUF1731" evidence="3">
    <location>
        <begin position="254"/>
        <end position="301"/>
    </location>
</feature>
<evidence type="ECO:0000313" key="5">
    <source>
        <dbReference type="Proteomes" id="UP000653797"/>
    </source>
</evidence>
<dbReference type="Pfam" id="PF01370">
    <property type="entry name" value="Epimerase"/>
    <property type="match status" value="1"/>
</dbReference>
<dbReference type="NCBIfam" id="TIGR01777">
    <property type="entry name" value="yfcH"/>
    <property type="match status" value="1"/>
</dbReference>
<evidence type="ECO:0000259" key="3">
    <source>
        <dbReference type="Pfam" id="PF08338"/>
    </source>
</evidence>
<evidence type="ECO:0000259" key="2">
    <source>
        <dbReference type="Pfam" id="PF01370"/>
    </source>
</evidence>
<dbReference type="Gene3D" id="3.40.50.720">
    <property type="entry name" value="NAD(P)-binding Rossmann-like Domain"/>
    <property type="match status" value="1"/>
</dbReference>
<dbReference type="Proteomes" id="UP000653797">
    <property type="component" value="Unassembled WGS sequence"/>
</dbReference>
<sequence>MSQTVLITGGTGSIGRRLTQVLRQQGFQISLLSRSDKQIPDVTVYQWDIKKGAIDPKAITTADYIIHLAGEGIADSRWTDTRKDEILGSRLQSTELLAKALKEHPNKVKAFIGASAIGYYGGDTDDRPLTETTVAGTDFLAQVVRAWERSEDRIAALGIRTVKFRIGVVLMTDGGALPKLAQPVRLGAGAPIGSGQQYISWIHLDDLCRLFSTALTDDTWQGVYNAVAPNPVTNETMTRTIANVLHRPMLLPNIPTFAIKLLYGEMAIVVTGGNYVLNKRIAEETSFNYKFSDLTNALEDLLK</sequence>
<dbReference type="InterPro" id="IPR010099">
    <property type="entry name" value="SDR39U1"/>
</dbReference>
<comment type="caution">
    <text evidence="4">The sequence shown here is derived from an EMBL/GenBank/DDBJ whole genome shotgun (WGS) entry which is preliminary data.</text>
</comment>
<dbReference type="EMBL" id="JACXAA010000003">
    <property type="protein sequence ID" value="MBD2753152.1"/>
    <property type="molecule type" value="Genomic_DNA"/>
</dbReference>
<keyword evidence="5" id="KW-1185">Reference proteome</keyword>